<dbReference type="GO" id="GO:0016567">
    <property type="term" value="P:protein ubiquitination"/>
    <property type="evidence" value="ECO:0007669"/>
    <property type="project" value="TreeGrafter"/>
</dbReference>
<dbReference type="EMBL" id="KZ679263">
    <property type="protein sequence ID" value="PTB40025.1"/>
    <property type="molecule type" value="Genomic_DNA"/>
</dbReference>
<name>A0A2T3Z5F8_TRIA4</name>
<protein>
    <recommendedName>
        <fullName evidence="11">RING-type domain-containing protein</fullName>
    </recommendedName>
</protein>
<dbReference type="SMART" id="SM00184">
    <property type="entry name" value="RING"/>
    <property type="match status" value="1"/>
</dbReference>
<feature type="domain" description="CHY-type" evidence="7">
    <location>
        <begin position="239"/>
        <end position="306"/>
    </location>
</feature>
<dbReference type="InterPro" id="IPR039512">
    <property type="entry name" value="RCHY1_zinc-ribbon"/>
</dbReference>
<dbReference type="SUPFAM" id="SSF161245">
    <property type="entry name" value="Zinc hairpin stack"/>
    <property type="match status" value="1"/>
</dbReference>
<evidence type="ECO:0000256" key="3">
    <source>
        <dbReference type="ARBA" id="ARBA00022833"/>
    </source>
</evidence>
<evidence type="ECO:0008006" key="11">
    <source>
        <dbReference type="Google" id="ProtNLM"/>
    </source>
</evidence>
<keyword evidence="1" id="KW-0479">Metal-binding</keyword>
<dbReference type="Pfam" id="PF05495">
    <property type="entry name" value="zf-CHY"/>
    <property type="match status" value="1"/>
</dbReference>
<reference evidence="9 10" key="1">
    <citation type="submission" date="2016-07" db="EMBL/GenBank/DDBJ databases">
        <title>Multiple horizontal gene transfer events from other fungi enriched the ability of initially mycotrophic Trichoderma (Ascomycota) to feed on dead plant biomass.</title>
        <authorList>
            <consortium name="DOE Joint Genome Institute"/>
            <person name="Aerts A."/>
            <person name="Atanasova L."/>
            <person name="Chenthamara K."/>
            <person name="Zhang J."/>
            <person name="Grujic M."/>
            <person name="Henrissat B."/>
            <person name="Kuo A."/>
            <person name="Salamov A."/>
            <person name="Lipzen A."/>
            <person name="Labutti K."/>
            <person name="Barry K."/>
            <person name="Miao Y."/>
            <person name="Rahimi M.J."/>
            <person name="Shen Q."/>
            <person name="Grigoriev I.V."/>
            <person name="Kubicek C.P."/>
            <person name="Druzhinina I.S."/>
        </authorList>
    </citation>
    <scope>NUCLEOTIDE SEQUENCE [LARGE SCALE GENOMIC DNA]</scope>
    <source>
        <strain evidence="9 10">CBS 433.97</strain>
    </source>
</reference>
<evidence type="ECO:0000259" key="6">
    <source>
        <dbReference type="PROSITE" id="PS50089"/>
    </source>
</evidence>
<feature type="compositionally biased region" description="Acidic residues" evidence="5">
    <location>
        <begin position="586"/>
        <end position="626"/>
    </location>
</feature>
<feature type="region of interest" description="Disordered" evidence="5">
    <location>
        <begin position="577"/>
        <end position="634"/>
    </location>
</feature>
<evidence type="ECO:0000259" key="8">
    <source>
        <dbReference type="PROSITE" id="PS51270"/>
    </source>
</evidence>
<dbReference type="InterPro" id="IPR001841">
    <property type="entry name" value="Znf_RING"/>
</dbReference>
<organism evidence="9 10">
    <name type="scientific">Trichoderma asperellum (strain ATCC 204424 / CBS 433.97 / NBRC 101777)</name>
    <dbReference type="NCBI Taxonomy" id="1042311"/>
    <lineage>
        <taxon>Eukaryota</taxon>
        <taxon>Fungi</taxon>
        <taxon>Dikarya</taxon>
        <taxon>Ascomycota</taxon>
        <taxon>Pezizomycotina</taxon>
        <taxon>Sordariomycetes</taxon>
        <taxon>Hypocreomycetidae</taxon>
        <taxon>Hypocreales</taxon>
        <taxon>Hypocreaceae</taxon>
        <taxon>Trichoderma</taxon>
    </lineage>
</organism>
<dbReference type="InterPro" id="IPR017921">
    <property type="entry name" value="Znf_CTCHY"/>
</dbReference>
<dbReference type="PANTHER" id="PTHR21319">
    <property type="entry name" value="RING FINGER AND CHY ZINC FINGER DOMAIN-CONTAINING PROTEIN 1"/>
    <property type="match status" value="1"/>
</dbReference>
<dbReference type="Proteomes" id="UP000240493">
    <property type="component" value="Unassembled WGS sequence"/>
</dbReference>
<dbReference type="SUPFAM" id="SSF57850">
    <property type="entry name" value="RING/U-box"/>
    <property type="match status" value="1"/>
</dbReference>
<keyword evidence="3" id="KW-0862">Zinc</keyword>
<dbReference type="InterPro" id="IPR013083">
    <property type="entry name" value="Znf_RING/FYVE/PHD"/>
</dbReference>
<dbReference type="PROSITE" id="PS51266">
    <property type="entry name" value="ZF_CHY"/>
    <property type="match status" value="1"/>
</dbReference>
<dbReference type="STRING" id="1042311.A0A2T3Z5F8"/>
<keyword evidence="2 4" id="KW-0863">Zinc-finger</keyword>
<evidence type="ECO:0000256" key="2">
    <source>
        <dbReference type="ARBA" id="ARBA00022771"/>
    </source>
</evidence>
<proteinExistence type="predicted"/>
<dbReference type="PROSITE" id="PS50089">
    <property type="entry name" value="ZF_RING_2"/>
    <property type="match status" value="1"/>
</dbReference>
<dbReference type="PANTHER" id="PTHR21319:SF0">
    <property type="entry name" value="AND RING FINGER DOMAIN PROTEIN, PUTATIVE (AFU_ORTHOLOGUE AFUA_1G08900)-RELATED"/>
    <property type="match status" value="1"/>
</dbReference>
<evidence type="ECO:0000313" key="9">
    <source>
        <dbReference type="EMBL" id="PTB40025.1"/>
    </source>
</evidence>
<feature type="region of interest" description="Disordered" evidence="5">
    <location>
        <begin position="48"/>
        <end position="74"/>
    </location>
</feature>
<dbReference type="InterPro" id="IPR037275">
    <property type="entry name" value="Znf_CTCHY_sf"/>
</dbReference>
<dbReference type="GO" id="GO:0006511">
    <property type="term" value="P:ubiquitin-dependent protein catabolic process"/>
    <property type="evidence" value="ECO:0007669"/>
    <property type="project" value="TreeGrafter"/>
</dbReference>
<feature type="region of interest" description="Disordered" evidence="5">
    <location>
        <begin position="494"/>
        <end position="544"/>
    </location>
</feature>
<dbReference type="PROSITE" id="PS51270">
    <property type="entry name" value="ZF_CTCHY"/>
    <property type="match status" value="1"/>
</dbReference>
<dbReference type="OrthoDB" id="411372at2759"/>
<evidence type="ECO:0000259" key="7">
    <source>
        <dbReference type="PROSITE" id="PS51266"/>
    </source>
</evidence>
<dbReference type="SUPFAM" id="SSF161219">
    <property type="entry name" value="CHY zinc finger-like"/>
    <property type="match status" value="1"/>
</dbReference>
<sequence length="634" mass="70336">MPSLVSEFIINPVLRQARRFSEISRAAPSVAGEEETPVVQADVVHDSDDAEDVVQQGPDLPLERQRSRPLSSSTQETIVEEAAVEPVTPTAPLLDHLGFPITPPRNAPAKSGPIPADDGMRELRSRIQEINCRDISSGEKARLIHDTLLEGYRASMATATSLGKGDSDDGIIGHVWEPASPTGPLESFKFWQNQVMGEPSVKETFVLSESDIAPTYAPIRHSRTPSATTPTHSAASLTETRGPLGCEHYERNVKLQCSTCKKWYTCRFCHDANEDHTLIRKDTKNMLCMLCATPQKASDVCNNCGEVTAQYYCNICKLWENRPNKPIYHCSDCGICRRGMGLGKDFFHCKTCRACITTSIESSHKCIERSTDCDCPICGEYMFTSPKRVVFMVCGHSIHKKCYEQHMKSSYKCPICNKSLVNMETQFRNLDLAIMSQPMPPDFRDTKAKILCNDCSARSTVAYHWLGLKCSICRSYNTVELQIMGRNIEGLQPAAGDQPPVAEEASLPEAMPGNRRISITTGPRAIPGPNRRRHSSNALEPPSRIIDRYARSMSPSHLMMDLPQSTVVEVDGESDDDILGFWRSGEDDEDDGASDDDDYSSEESSDDDAPEADDDEDDDDDDEDENGINLIGHR</sequence>
<dbReference type="GO" id="GO:0008270">
    <property type="term" value="F:zinc ion binding"/>
    <property type="evidence" value="ECO:0007669"/>
    <property type="project" value="UniProtKB-KW"/>
</dbReference>
<keyword evidence="10" id="KW-1185">Reference proteome</keyword>
<dbReference type="Gene3D" id="2.20.28.10">
    <property type="match status" value="1"/>
</dbReference>
<gene>
    <name evidence="9" type="ORF">M441DRAFT_27909</name>
</gene>
<accession>A0A2T3Z5F8</accession>
<evidence type="ECO:0000256" key="4">
    <source>
        <dbReference type="PROSITE-ProRule" id="PRU00601"/>
    </source>
</evidence>
<dbReference type="AlphaFoldDB" id="A0A2T3Z5F8"/>
<dbReference type="GO" id="GO:0005634">
    <property type="term" value="C:nucleus"/>
    <property type="evidence" value="ECO:0007669"/>
    <property type="project" value="TreeGrafter"/>
</dbReference>
<dbReference type="Pfam" id="PF14599">
    <property type="entry name" value="zinc_ribbon_6"/>
    <property type="match status" value="1"/>
</dbReference>
<dbReference type="Pfam" id="PF13639">
    <property type="entry name" value="zf-RING_2"/>
    <property type="match status" value="1"/>
</dbReference>
<dbReference type="InterPro" id="IPR008913">
    <property type="entry name" value="Znf_CHY"/>
</dbReference>
<feature type="domain" description="RING-type" evidence="6">
    <location>
        <begin position="375"/>
        <end position="417"/>
    </location>
</feature>
<evidence type="ECO:0000256" key="1">
    <source>
        <dbReference type="ARBA" id="ARBA00022723"/>
    </source>
</evidence>
<feature type="domain" description="CTCHY-type" evidence="8">
    <location>
        <begin position="308"/>
        <end position="374"/>
    </location>
</feature>
<dbReference type="InterPro" id="IPR037274">
    <property type="entry name" value="Znf_CHY_sf"/>
</dbReference>
<dbReference type="CDD" id="cd16464">
    <property type="entry name" value="RING-H2_Pirh2-like"/>
    <property type="match status" value="1"/>
</dbReference>
<dbReference type="GO" id="GO:0061630">
    <property type="term" value="F:ubiquitin protein ligase activity"/>
    <property type="evidence" value="ECO:0007669"/>
    <property type="project" value="TreeGrafter"/>
</dbReference>
<evidence type="ECO:0000256" key="5">
    <source>
        <dbReference type="SAM" id="MobiDB-lite"/>
    </source>
</evidence>
<evidence type="ECO:0000313" key="10">
    <source>
        <dbReference type="Proteomes" id="UP000240493"/>
    </source>
</evidence>
<dbReference type="Gene3D" id="3.30.40.10">
    <property type="entry name" value="Zinc/RING finger domain, C3HC4 (zinc finger)"/>
    <property type="match status" value="1"/>
</dbReference>